<dbReference type="PANTHER" id="PTHR14969:SF13">
    <property type="entry name" value="AT30094P"/>
    <property type="match status" value="1"/>
</dbReference>
<evidence type="ECO:0000256" key="1">
    <source>
        <dbReference type="SAM" id="Phobius"/>
    </source>
</evidence>
<feature type="domain" description="Phosphatidic acid phosphatase type 2/haloperoxidase" evidence="2">
    <location>
        <begin position="52"/>
        <end position="162"/>
    </location>
</feature>
<feature type="transmembrane region" description="Helical" evidence="1">
    <location>
        <begin position="27"/>
        <end position="46"/>
    </location>
</feature>
<dbReference type="Proteomes" id="UP000248924">
    <property type="component" value="Unassembled WGS sequence"/>
</dbReference>
<dbReference type="SMART" id="SM00014">
    <property type="entry name" value="acidPPc"/>
    <property type="match status" value="1"/>
</dbReference>
<proteinExistence type="predicted"/>
<keyword evidence="1" id="KW-0472">Membrane</keyword>
<keyword evidence="1" id="KW-1133">Transmembrane helix</keyword>
<dbReference type="PANTHER" id="PTHR14969">
    <property type="entry name" value="SPHINGOSINE-1-PHOSPHATE PHOSPHOHYDROLASE"/>
    <property type="match status" value="1"/>
</dbReference>
<evidence type="ECO:0000259" key="2">
    <source>
        <dbReference type="SMART" id="SM00014"/>
    </source>
</evidence>
<dbReference type="InterPro" id="IPR036938">
    <property type="entry name" value="PAP2/HPO_sf"/>
</dbReference>
<dbReference type="Pfam" id="PF01569">
    <property type="entry name" value="PAP2"/>
    <property type="match status" value="1"/>
</dbReference>
<feature type="transmembrane region" description="Helical" evidence="1">
    <location>
        <begin position="102"/>
        <end position="118"/>
    </location>
</feature>
<keyword evidence="4" id="KW-1185">Reference proteome</keyword>
<dbReference type="AlphaFoldDB" id="A0A2W2DL42"/>
<evidence type="ECO:0000313" key="3">
    <source>
        <dbReference type="EMBL" id="PZG05815.1"/>
    </source>
</evidence>
<dbReference type="Gene3D" id="1.20.144.10">
    <property type="entry name" value="Phosphatidic acid phosphatase type 2/haloperoxidase"/>
    <property type="match status" value="1"/>
</dbReference>
<dbReference type="RefSeq" id="WP_111219745.1">
    <property type="nucleotide sequence ID" value="NZ_POTY01000375.1"/>
</dbReference>
<dbReference type="EMBL" id="POTY01000375">
    <property type="protein sequence ID" value="PZG05815.1"/>
    <property type="molecule type" value="Genomic_DNA"/>
</dbReference>
<feature type="transmembrane region" description="Helical" evidence="1">
    <location>
        <begin position="123"/>
        <end position="141"/>
    </location>
</feature>
<dbReference type="SUPFAM" id="SSF48317">
    <property type="entry name" value="Acid phosphatase/Vanadium-dependent haloperoxidase"/>
    <property type="match status" value="1"/>
</dbReference>
<protein>
    <submittedName>
        <fullName evidence="3">Undecaprenyl-diphosphatase</fullName>
    </submittedName>
</protein>
<organism evidence="3 4">
    <name type="scientific">Micromonospora craterilacus</name>
    <dbReference type="NCBI Taxonomy" id="1655439"/>
    <lineage>
        <taxon>Bacteria</taxon>
        <taxon>Bacillati</taxon>
        <taxon>Actinomycetota</taxon>
        <taxon>Actinomycetes</taxon>
        <taxon>Micromonosporales</taxon>
        <taxon>Micromonosporaceae</taxon>
        <taxon>Micromonospora</taxon>
    </lineage>
</organism>
<name>A0A2W2DL42_9ACTN</name>
<keyword evidence="1" id="KW-0812">Transmembrane</keyword>
<dbReference type="OrthoDB" id="5243958at2"/>
<dbReference type="InterPro" id="IPR000326">
    <property type="entry name" value="PAP2/HPO"/>
</dbReference>
<feature type="transmembrane region" description="Helical" evidence="1">
    <location>
        <begin position="53"/>
        <end position="71"/>
    </location>
</feature>
<feature type="transmembrane region" description="Helical" evidence="1">
    <location>
        <begin position="147"/>
        <end position="168"/>
    </location>
</feature>
<evidence type="ECO:0000313" key="4">
    <source>
        <dbReference type="Proteomes" id="UP000248924"/>
    </source>
</evidence>
<sequence>MNYHLFQMINGAAGAHDPVDDLFEWTATWLIFVMAAVTLVPGRTLLRTGVWAVLVRVGASLLLALGLGQAVGHLNHEARPFQTHVVHQLIPHASDVSMPSDHATVAFALAFAVTAFLSRRWGVVLIVLATAVGFARVWVGVHYPGDVLAGAVIGAVAVTTVLGVERLLHHRNASASRAPAGGGRR</sequence>
<reference evidence="3 4" key="1">
    <citation type="submission" date="2018-01" db="EMBL/GenBank/DDBJ databases">
        <title>Draft genome sequence of Jishengella sp. NA12.</title>
        <authorList>
            <person name="Sahin N."/>
            <person name="Ay H."/>
            <person name="Saygin H."/>
        </authorList>
    </citation>
    <scope>NUCLEOTIDE SEQUENCE [LARGE SCALE GENOMIC DNA]</scope>
    <source>
        <strain evidence="3 4">NA12</strain>
    </source>
</reference>
<comment type="caution">
    <text evidence="3">The sequence shown here is derived from an EMBL/GenBank/DDBJ whole genome shotgun (WGS) entry which is preliminary data.</text>
</comment>
<accession>A0A2W2DL42</accession>
<gene>
    <name evidence="3" type="ORF">C1I95_32445</name>
</gene>